<dbReference type="InterPro" id="IPR035488">
    <property type="entry name" value="FrlB_SIS"/>
</dbReference>
<protein>
    <submittedName>
        <fullName evidence="2">Fructoselysine 6-phosphate deglycase</fullName>
        <ecNumber evidence="2">3.5.-.-</ecNumber>
    </submittedName>
</protein>
<name>A0AAE3VBQ1_9FIRM</name>
<dbReference type="GO" id="GO:0006047">
    <property type="term" value="P:UDP-N-acetylglucosamine metabolic process"/>
    <property type="evidence" value="ECO:0007669"/>
    <property type="project" value="TreeGrafter"/>
</dbReference>
<dbReference type="Pfam" id="PF01380">
    <property type="entry name" value="SIS"/>
    <property type="match status" value="1"/>
</dbReference>
<feature type="domain" description="SIS" evidence="1">
    <location>
        <begin position="16"/>
        <end position="158"/>
    </location>
</feature>
<proteinExistence type="predicted"/>
<organism evidence="2 3">
    <name type="scientific">Moryella indoligenes</name>
    <dbReference type="NCBI Taxonomy" id="371674"/>
    <lineage>
        <taxon>Bacteria</taxon>
        <taxon>Bacillati</taxon>
        <taxon>Bacillota</taxon>
        <taxon>Clostridia</taxon>
        <taxon>Lachnospirales</taxon>
        <taxon>Lachnospiraceae</taxon>
        <taxon>Moryella</taxon>
    </lineage>
</organism>
<keyword evidence="3" id="KW-1185">Reference proteome</keyword>
<dbReference type="PROSITE" id="PS51464">
    <property type="entry name" value="SIS"/>
    <property type="match status" value="1"/>
</dbReference>
<dbReference type="SUPFAM" id="SSF53697">
    <property type="entry name" value="SIS domain"/>
    <property type="match status" value="1"/>
</dbReference>
<dbReference type="PANTHER" id="PTHR10937:SF14">
    <property type="entry name" value="FRUCTOSELYSINE 6-PHOSPHATE DEGLYCASE"/>
    <property type="match status" value="1"/>
</dbReference>
<evidence type="ECO:0000313" key="2">
    <source>
        <dbReference type="EMBL" id="MDQ0153376.1"/>
    </source>
</evidence>
<dbReference type="CDD" id="cd05710">
    <property type="entry name" value="SIS_1"/>
    <property type="match status" value="1"/>
</dbReference>
<dbReference type="PANTHER" id="PTHR10937">
    <property type="entry name" value="GLUCOSAMINE--FRUCTOSE-6-PHOSPHATE AMINOTRANSFERASE, ISOMERIZING"/>
    <property type="match status" value="1"/>
</dbReference>
<gene>
    <name evidence="2" type="ORF">J2S20_002096</name>
</gene>
<sequence length="332" mass="37560">MIKGMQEVIDAMTKAKADLDKNGGLKQVIFVACGGSFASSYPARFLLNQESSLRVQGYNSSEFVNATPKNVDKNTLVIGTSTKATAETVEALKVAKEKGAVTVGLSGYADSLTAQTADYYITYYHADEWYKDPTLVHYNSQGTALKIAFWLLKEYDNYEAYDQALEGFEKLETIYGKAYTDVRAEAAKFAMTYKDDTVWNVMSSGAAWEVSYSDAFCFFQEMQTVHCVPIHSGEYFHGAFETCDKNLAILLFKSIGRTRPVDERAERFLNQFGGHHWIIDAATLGLGELDERVAEYFNSLLFHPISKQFISAMADVRMHPMTYRRYMWKFDY</sequence>
<dbReference type="Gene3D" id="1.10.10.2240">
    <property type="match status" value="1"/>
</dbReference>
<dbReference type="Gene3D" id="3.40.50.12570">
    <property type="match status" value="1"/>
</dbReference>
<dbReference type="RefSeq" id="WP_307255330.1">
    <property type="nucleotide sequence ID" value="NZ_JAUSTO010000018.1"/>
</dbReference>
<accession>A0AAE3VBQ1</accession>
<dbReference type="GO" id="GO:0006487">
    <property type="term" value="P:protein N-linked glycosylation"/>
    <property type="evidence" value="ECO:0007669"/>
    <property type="project" value="TreeGrafter"/>
</dbReference>
<reference evidence="2" key="1">
    <citation type="submission" date="2023-07" db="EMBL/GenBank/DDBJ databases">
        <title>Genomic Encyclopedia of Type Strains, Phase IV (KMG-IV): sequencing the most valuable type-strain genomes for metagenomic binning, comparative biology and taxonomic classification.</title>
        <authorList>
            <person name="Goeker M."/>
        </authorList>
    </citation>
    <scope>NUCLEOTIDE SEQUENCE</scope>
    <source>
        <strain evidence="2">DSM 19659</strain>
    </source>
</reference>
<dbReference type="InterPro" id="IPR001347">
    <property type="entry name" value="SIS_dom"/>
</dbReference>
<dbReference type="AlphaFoldDB" id="A0AAE3VBQ1"/>
<dbReference type="EMBL" id="JAUSTO010000018">
    <property type="protein sequence ID" value="MDQ0153376.1"/>
    <property type="molecule type" value="Genomic_DNA"/>
</dbReference>
<dbReference type="Gene3D" id="3.40.50.10490">
    <property type="entry name" value="Glucose-6-phosphate isomerase like protein, domain 1"/>
    <property type="match status" value="1"/>
</dbReference>
<evidence type="ECO:0000259" key="1">
    <source>
        <dbReference type="PROSITE" id="PS51464"/>
    </source>
</evidence>
<dbReference type="GO" id="GO:0006002">
    <property type="term" value="P:fructose 6-phosphate metabolic process"/>
    <property type="evidence" value="ECO:0007669"/>
    <property type="project" value="TreeGrafter"/>
</dbReference>
<dbReference type="EC" id="3.5.-.-" evidence="2"/>
<keyword evidence="2" id="KW-0378">Hydrolase</keyword>
<dbReference type="GO" id="GO:0097367">
    <property type="term" value="F:carbohydrate derivative binding"/>
    <property type="evidence" value="ECO:0007669"/>
    <property type="project" value="InterPro"/>
</dbReference>
<dbReference type="InterPro" id="IPR046348">
    <property type="entry name" value="SIS_dom_sf"/>
</dbReference>
<dbReference type="GO" id="GO:0004360">
    <property type="term" value="F:glutamine-fructose-6-phosphate transaminase (isomerizing) activity"/>
    <property type="evidence" value="ECO:0007669"/>
    <property type="project" value="TreeGrafter"/>
</dbReference>
<dbReference type="GO" id="GO:0016787">
    <property type="term" value="F:hydrolase activity"/>
    <property type="evidence" value="ECO:0007669"/>
    <property type="project" value="UniProtKB-KW"/>
</dbReference>
<comment type="caution">
    <text evidence="2">The sequence shown here is derived from an EMBL/GenBank/DDBJ whole genome shotgun (WGS) entry which is preliminary data.</text>
</comment>
<evidence type="ECO:0000313" key="3">
    <source>
        <dbReference type="Proteomes" id="UP001241537"/>
    </source>
</evidence>
<dbReference type="Proteomes" id="UP001241537">
    <property type="component" value="Unassembled WGS sequence"/>
</dbReference>